<dbReference type="EC" id="3.5.2.3" evidence="4"/>
<dbReference type="GO" id="GO:0046872">
    <property type="term" value="F:metal ion binding"/>
    <property type="evidence" value="ECO:0007669"/>
    <property type="project" value="InterPro"/>
</dbReference>
<dbReference type="SUPFAM" id="SSF51338">
    <property type="entry name" value="Composite domain of metallo-dependent hydrolases"/>
    <property type="match status" value="1"/>
</dbReference>
<keyword evidence="5" id="KW-1185">Reference proteome</keyword>
<keyword evidence="1" id="KW-0665">Pyrimidine biosynthesis</keyword>
<dbReference type="InterPro" id="IPR050138">
    <property type="entry name" value="DHOase/Allantoinase_Hydrolase"/>
</dbReference>
<keyword evidence="4" id="KW-0378">Hydrolase</keyword>
<dbReference type="RefSeq" id="WP_158765653.1">
    <property type="nucleotide sequence ID" value="NZ_CP047045.1"/>
</dbReference>
<dbReference type="GO" id="GO:0006221">
    <property type="term" value="P:pyrimidine nucleotide biosynthetic process"/>
    <property type="evidence" value="ECO:0007669"/>
    <property type="project" value="UniProtKB-KW"/>
</dbReference>
<dbReference type="GO" id="GO:0005737">
    <property type="term" value="C:cytoplasm"/>
    <property type="evidence" value="ECO:0007669"/>
    <property type="project" value="TreeGrafter"/>
</dbReference>
<dbReference type="InterPro" id="IPR032466">
    <property type="entry name" value="Metal_Hydrolase"/>
</dbReference>
<dbReference type="GO" id="GO:0006145">
    <property type="term" value="P:purine nucleobase catabolic process"/>
    <property type="evidence" value="ECO:0007669"/>
    <property type="project" value="TreeGrafter"/>
</dbReference>
<dbReference type="SUPFAM" id="SSF51556">
    <property type="entry name" value="Metallo-dependent hydrolases"/>
    <property type="match status" value="1"/>
</dbReference>
<dbReference type="InterPro" id="IPR011059">
    <property type="entry name" value="Metal-dep_hydrolase_composite"/>
</dbReference>
<dbReference type="Pfam" id="PF01979">
    <property type="entry name" value="Amidohydro_1"/>
    <property type="match status" value="1"/>
</dbReference>
<dbReference type="NCBIfam" id="TIGR00857">
    <property type="entry name" value="pyrC_multi"/>
    <property type="match status" value="1"/>
</dbReference>
<feature type="domain" description="Amidohydrolase-related" evidence="2">
    <location>
        <begin position="283"/>
        <end position="423"/>
    </location>
</feature>
<dbReference type="InterPro" id="IPR004722">
    <property type="entry name" value="DHOase"/>
</dbReference>
<dbReference type="PANTHER" id="PTHR43668:SF2">
    <property type="entry name" value="ALLANTOINASE"/>
    <property type="match status" value="1"/>
</dbReference>
<dbReference type="KEGG" id="tsv:DSM104635_01566"/>
<sequence>MTRPTLITNAKLIDPAKNKVEDGAILFDDKILDVGAITSAPDGAEIIDAGGNHVAPGLIDMRVTIGEPGAEHKETFKSAGRAAAAGGVTTMVMMPNTEPVLDDQSLIDFVLRRGVDRSGGVHILPAAALTKHLDGELMTEIGLMAEAGAAYFTNGDKPIVSSRVLRRALSYATSFDALIAHRPQDPYLAEGGVMHEGELAARLGLPGIPAAAEAIMAERDLLLAELTGGKLLLDMLSSAQTLPALKRAKQKGVKAFASVNVHHLVLNEQDVDGYRTFAKLSPPLRSEDDRKALVGAVSDGLIDVIVSGHDPQQAEDKRLPFEEAAFGAVGLETLLAAALTLHHNGDVQLNTLIRAMTQRPAELLRLPAGRLAKGAPADIILIDIGAPFRLDSDKLRSKSNNSPFDEKTLQGAVKRTFIGGKTVFAA</sequence>
<dbReference type="GO" id="GO:0004151">
    <property type="term" value="F:dihydroorotase activity"/>
    <property type="evidence" value="ECO:0007669"/>
    <property type="project" value="UniProtKB-EC"/>
</dbReference>
<reference evidence="5" key="1">
    <citation type="submission" date="2019-12" db="EMBL/GenBank/DDBJ databases">
        <title>Complete genome of Terracaulis silvestris 0127_4.</title>
        <authorList>
            <person name="Vieira S."/>
            <person name="Riedel T."/>
            <person name="Sproer C."/>
            <person name="Pascual J."/>
            <person name="Boedeker C."/>
            <person name="Overmann J."/>
        </authorList>
    </citation>
    <scope>NUCLEOTIDE SEQUENCE [LARGE SCALE GENOMIC DNA]</scope>
    <source>
        <strain evidence="5">0127_4</strain>
    </source>
</reference>
<organism evidence="4 5">
    <name type="scientific">Terricaulis silvestris</name>
    <dbReference type="NCBI Taxonomy" id="2686094"/>
    <lineage>
        <taxon>Bacteria</taxon>
        <taxon>Pseudomonadati</taxon>
        <taxon>Pseudomonadota</taxon>
        <taxon>Alphaproteobacteria</taxon>
        <taxon>Caulobacterales</taxon>
        <taxon>Caulobacteraceae</taxon>
        <taxon>Terricaulis</taxon>
    </lineage>
</organism>
<accession>A0A6I6MN57</accession>
<evidence type="ECO:0000259" key="2">
    <source>
        <dbReference type="Pfam" id="PF01979"/>
    </source>
</evidence>
<name>A0A6I6MN57_9CAUL</name>
<gene>
    <name evidence="4" type="primary">pyrC_1</name>
    <name evidence="4" type="ORF">DSM104635_01566</name>
</gene>
<dbReference type="Gene3D" id="3.20.20.140">
    <property type="entry name" value="Metal-dependent hydrolases"/>
    <property type="match status" value="1"/>
</dbReference>
<protein>
    <submittedName>
        <fullName evidence="4">Dihydroorotase</fullName>
        <ecNumber evidence="4">3.5.2.3</ecNumber>
    </submittedName>
</protein>
<dbReference type="GO" id="GO:0004038">
    <property type="term" value="F:allantoinase activity"/>
    <property type="evidence" value="ECO:0007669"/>
    <property type="project" value="TreeGrafter"/>
</dbReference>
<dbReference type="InterPro" id="IPR024403">
    <property type="entry name" value="DHOase_cat"/>
</dbReference>
<evidence type="ECO:0000259" key="3">
    <source>
        <dbReference type="Pfam" id="PF12890"/>
    </source>
</evidence>
<dbReference type="EMBL" id="CP047045">
    <property type="protein sequence ID" value="QGZ94736.1"/>
    <property type="molecule type" value="Genomic_DNA"/>
</dbReference>
<dbReference type="Proteomes" id="UP000431269">
    <property type="component" value="Chromosome"/>
</dbReference>
<feature type="domain" description="Dihydroorotase catalytic" evidence="3">
    <location>
        <begin position="54"/>
        <end position="236"/>
    </location>
</feature>
<dbReference type="Pfam" id="PF12890">
    <property type="entry name" value="DHOase"/>
    <property type="match status" value="1"/>
</dbReference>
<proteinExistence type="predicted"/>
<dbReference type="InterPro" id="IPR006680">
    <property type="entry name" value="Amidohydro-rel"/>
</dbReference>
<evidence type="ECO:0000256" key="1">
    <source>
        <dbReference type="ARBA" id="ARBA00022975"/>
    </source>
</evidence>
<dbReference type="CDD" id="cd01317">
    <property type="entry name" value="DHOase_IIa"/>
    <property type="match status" value="1"/>
</dbReference>
<dbReference type="Gene3D" id="2.30.40.10">
    <property type="entry name" value="Urease, subunit C, domain 1"/>
    <property type="match status" value="1"/>
</dbReference>
<dbReference type="PANTHER" id="PTHR43668">
    <property type="entry name" value="ALLANTOINASE"/>
    <property type="match status" value="1"/>
</dbReference>
<dbReference type="AlphaFoldDB" id="A0A6I6MN57"/>
<evidence type="ECO:0000313" key="4">
    <source>
        <dbReference type="EMBL" id="QGZ94736.1"/>
    </source>
</evidence>
<evidence type="ECO:0000313" key="5">
    <source>
        <dbReference type="Proteomes" id="UP000431269"/>
    </source>
</evidence>